<accession>A0AAV2J9Z4</accession>
<dbReference type="PANTHER" id="PTHR26451:SF889">
    <property type="entry name" value="OLFACTORY RECEPTOR 2A12-LIKE"/>
    <property type="match status" value="1"/>
</dbReference>
<dbReference type="SUPFAM" id="SSF81321">
    <property type="entry name" value="Family A G protein-coupled receptor-like"/>
    <property type="match status" value="1"/>
</dbReference>
<feature type="transmembrane region" description="Helical" evidence="6">
    <location>
        <begin position="212"/>
        <end position="231"/>
    </location>
</feature>
<dbReference type="Pfam" id="PF13853">
    <property type="entry name" value="7tm_4"/>
    <property type="match status" value="2"/>
</dbReference>
<dbReference type="InterPro" id="IPR017452">
    <property type="entry name" value="GPCR_Rhodpsn_7TM"/>
</dbReference>
<keyword evidence="4 6" id="KW-0472">Membrane</keyword>
<dbReference type="InterPro" id="IPR000276">
    <property type="entry name" value="GPCR_Rhodpsn"/>
</dbReference>
<feature type="domain" description="G-protein coupled receptors family 1 profile" evidence="7">
    <location>
        <begin position="42"/>
        <end position="291"/>
    </location>
</feature>
<proteinExistence type="predicted"/>
<feature type="transmembrane region" description="Helical" evidence="6">
    <location>
        <begin position="63"/>
        <end position="83"/>
    </location>
</feature>
<feature type="transmembrane region" description="Helical" evidence="6">
    <location>
        <begin position="243"/>
        <end position="263"/>
    </location>
</feature>
<dbReference type="Proteomes" id="UP001497482">
    <property type="component" value="Chromosome 11"/>
</dbReference>
<protein>
    <recommendedName>
        <fullName evidence="7">G-protein coupled receptors family 1 profile domain-containing protein</fullName>
    </recommendedName>
</protein>
<evidence type="ECO:0000313" key="8">
    <source>
        <dbReference type="EMBL" id="CAL1572550.1"/>
    </source>
</evidence>
<evidence type="ECO:0000259" key="7">
    <source>
        <dbReference type="PROSITE" id="PS50262"/>
    </source>
</evidence>
<dbReference type="PANTHER" id="PTHR26451">
    <property type="entry name" value="G_PROTEIN_RECEP_F1_2 DOMAIN-CONTAINING PROTEIN"/>
    <property type="match status" value="1"/>
</dbReference>
<organism evidence="8 9">
    <name type="scientific">Knipowitschia caucasica</name>
    <name type="common">Caucasian dwarf goby</name>
    <name type="synonym">Pomatoschistus caucasicus</name>
    <dbReference type="NCBI Taxonomy" id="637954"/>
    <lineage>
        <taxon>Eukaryota</taxon>
        <taxon>Metazoa</taxon>
        <taxon>Chordata</taxon>
        <taxon>Craniata</taxon>
        <taxon>Vertebrata</taxon>
        <taxon>Euteleostomi</taxon>
        <taxon>Actinopterygii</taxon>
        <taxon>Neopterygii</taxon>
        <taxon>Teleostei</taxon>
        <taxon>Neoteleostei</taxon>
        <taxon>Acanthomorphata</taxon>
        <taxon>Gobiaria</taxon>
        <taxon>Gobiiformes</taxon>
        <taxon>Gobioidei</taxon>
        <taxon>Gobiidae</taxon>
        <taxon>Gobiinae</taxon>
        <taxon>Knipowitschia</taxon>
    </lineage>
</organism>
<keyword evidence="2 6" id="KW-0812">Transmembrane</keyword>
<dbReference type="Gene3D" id="1.20.1070.10">
    <property type="entry name" value="Rhodopsin 7-helix transmembrane proteins"/>
    <property type="match status" value="2"/>
</dbReference>
<dbReference type="PRINTS" id="PR00237">
    <property type="entry name" value="GPCRRHODOPSN"/>
</dbReference>
<keyword evidence="3 6" id="KW-1133">Transmembrane helix</keyword>
<evidence type="ECO:0000256" key="1">
    <source>
        <dbReference type="ARBA" id="ARBA00004141"/>
    </source>
</evidence>
<dbReference type="GO" id="GO:0005549">
    <property type="term" value="F:odorant binding"/>
    <property type="evidence" value="ECO:0007669"/>
    <property type="project" value="TreeGrafter"/>
</dbReference>
<reference evidence="8 9" key="1">
    <citation type="submission" date="2024-04" db="EMBL/GenBank/DDBJ databases">
        <authorList>
            <person name="Waldvogel A.-M."/>
            <person name="Schoenle A."/>
        </authorList>
    </citation>
    <scope>NUCLEOTIDE SEQUENCE [LARGE SCALE GENOMIC DNA]</scope>
</reference>
<evidence type="ECO:0000256" key="3">
    <source>
        <dbReference type="ARBA" id="ARBA00022989"/>
    </source>
</evidence>
<gene>
    <name evidence="8" type="ORF">KC01_LOCUS4578</name>
</gene>
<dbReference type="AlphaFoldDB" id="A0AAV2J9Z4"/>
<dbReference type="InterPro" id="IPR052921">
    <property type="entry name" value="GPCR1_Superfamily_Member"/>
</dbReference>
<dbReference type="GO" id="GO:0004930">
    <property type="term" value="F:G protein-coupled receptor activity"/>
    <property type="evidence" value="ECO:0007669"/>
    <property type="project" value="InterPro"/>
</dbReference>
<feature type="transmembrane region" description="Helical" evidence="6">
    <location>
        <begin position="159"/>
        <end position="185"/>
    </location>
</feature>
<dbReference type="EMBL" id="OZ035833">
    <property type="protein sequence ID" value="CAL1572550.1"/>
    <property type="molecule type" value="Genomic_DNA"/>
</dbReference>
<feature type="transmembrane region" description="Helical" evidence="6">
    <location>
        <begin position="27"/>
        <end position="51"/>
    </location>
</feature>
<comment type="subcellular location">
    <subcellularLocation>
        <location evidence="1">Membrane</location>
        <topology evidence="1">Multi-pass membrane protein</topology>
    </subcellularLocation>
</comment>
<evidence type="ECO:0000256" key="2">
    <source>
        <dbReference type="ARBA" id="ARBA00022692"/>
    </source>
</evidence>
<name>A0AAV2J9Z4_KNICA</name>
<evidence type="ECO:0000256" key="5">
    <source>
        <dbReference type="ARBA" id="ARBA00023224"/>
    </source>
</evidence>
<evidence type="ECO:0000256" key="6">
    <source>
        <dbReference type="SAM" id="Phobius"/>
    </source>
</evidence>
<dbReference type="PROSITE" id="PS50262">
    <property type="entry name" value="G_PROTEIN_RECEP_F1_2"/>
    <property type="match status" value="1"/>
</dbReference>
<sequence>MPNSSSSAVAVVFELEGFLVAPASMPFLFLLLLCDFLVALLGNGAVLVAVVMDRRLWQPMFVLMLNLALVDLLGAAAVCPRLLAHMLFTDRSQRYISHAQALLQAFAVHTYGITVQTVLAAMAYDRFCGTLIQHVYCSNRGLLSLSCEPSPANNYYGLAMTYLVSTTVFLITAFSYTRILMAAVWTRHRPGRSGLDAAQTRSKAIQTCCSHLVVYVVYNVASVIIIISYRLPPFAVTPNVKKLFTALAIILPPALNPIIYGLVSRELRAALYRQLRRAVPSRGRRTVPKRH</sequence>
<keyword evidence="5" id="KW-0807">Transducer</keyword>
<dbReference type="GO" id="GO:0004984">
    <property type="term" value="F:olfactory receptor activity"/>
    <property type="evidence" value="ECO:0007669"/>
    <property type="project" value="InterPro"/>
</dbReference>
<evidence type="ECO:0000256" key="4">
    <source>
        <dbReference type="ARBA" id="ARBA00023136"/>
    </source>
</evidence>
<dbReference type="InterPro" id="IPR000725">
    <property type="entry name" value="Olfact_rcpt"/>
</dbReference>
<dbReference type="GO" id="GO:0016020">
    <property type="term" value="C:membrane"/>
    <property type="evidence" value="ECO:0007669"/>
    <property type="project" value="UniProtKB-SubCell"/>
</dbReference>
<keyword evidence="9" id="KW-1185">Reference proteome</keyword>
<evidence type="ECO:0000313" key="9">
    <source>
        <dbReference type="Proteomes" id="UP001497482"/>
    </source>
</evidence>